<dbReference type="PIRSF" id="PIRSF033091">
    <property type="entry name" value="Pesterase_YhaO"/>
    <property type="match status" value="1"/>
</dbReference>
<dbReference type="InterPro" id="IPR029052">
    <property type="entry name" value="Metallo-depent_PP-like"/>
</dbReference>
<keyword evidence="3" id="KW-0269">Exonuclease</keyword>
<evidence type="ECO:0000313" key="3">
    <source>
        <dbReference type="EMBL" id="NEW08660.1"/>
    </source>
</evidence>
<dbReference type="GO" id="GO:0004527">
    <property type="term" value="F:exonuclease activity"/>
    <property type="evidence" value="ECO:0007669"/>
    <property type="project" value="UniProtKB-KW"/>
</dbReference>
<proteinExistence type="predicted"/>
<evidence type="ECO:0000256" key="1">
    <source>
        <dbReference type="ARBA" id="ARBA00022801"/>
    </source>
</evidence>
<dbReference type="SUPFAM" id="SSF56300">
    <property type="entry name" value="Metallo-dependent phosphatases"/>
    <property type="match status" value="1"/>
</dbReference>
<feature type="domain" description="Calcineurin-like phosphoesterase" evidence="2">
    <location>
        <begin position="4"/>
        <end position="203"/>
    </location>
</feature>
<dbReference type="PANTHER" id="PTHR30337">
    <property type="entry name" value="COMPONENT OF ATP-DEPENDENT DSDNA EXONUCLEASE"/>
    <property type="match status" value="1"/>
</dbReference>
<dbReference type="InterPro" id="IPR004843">
    <property type="entry name" value="Calcineurin-like_PHP"/>
</dbReference>
<gene>
    <name evidence="3" type="ORF">GK047_21935</name>
</gene>
<dbReference type="RefSeq" id="WP_163951737.1">
    <property type="nucleotide sequence ID" value="NZ_JAAIKC010000010.1"/>
</dbReference>
<sequence>MKRLRFVHAADLHVDSPFRGMSALPERIRERIRESTYGALKELVTVAIEAQVDFVLISGDVYDLSDRSLRAQIRFQKAMEQLAARDIPVFIIHGNHDPEDGRAAKLDWPAAVHFFACDQVQTFQVEKANRGVIAQIHGISYRTSAVTENLARQFTADNTSIYQIGLLHTNVDGDLGHDNYAPCTKQDLIAAGMHYWALGHVHTRKVLHEQHPTIVYPGNVQGRSIRETGARGCYVVDVHEDGRAELTFHALDQVRWFHEQIPVAGLQTEQELKDRLGEEMERLRQDVNGRDAVVRFVLEGRSKVHALLRKGRALDELIAQFREDESERSPFVWIEGIEDRTGSEIDFEAYLQEKSFLGDLLRYSQALQEDDIALATFVSEALAPLQNLPKAAAGLPSELNPDQLREWLRAAEELAADLLVGDGGWKE</sequence>
<reference evidence="3" key="1">
    <citation type="submission" date="2020-02" db="EMBL/GenBank/DDBJ databases">
        <authorList>
            <person name="Shen X.-R."/>
            <person name="Zhang Y.-X."/>
        </authorList>
    </citation>
    <scope>NUCLEOTIDE SEQUENCE</scope>
    <source>
        <strain evidence="3">SYP-B3998</strain>
    </source>
</reference>
<dbReference type="Gene3D" id="3.60.21.10">
    <property type="match status" value="1"/>
</dbReference>
<dbReference type="CDD" id="cd00840">
    <property type="entry name" value="MPP_Mre11_N"/>
    <property type="match status" value="1"/>
</dbReference>
<dbReference type="InterPro" id="IPR050535">
    <property type="entry name" value="DNA_Repair-Maintenance_Comp"/>
</dbReference>
<organism evidence="3">
    <name type="scientific">Paenibacillus sp. SYP-B3998</name>
    <dbReference type="NCBI Taxonomy" id="2678564"/>
    <lineage>
        <taxon>Bacteria</taxon>
        <taxon>Bacillati</taxon>
        <taxon>Bacillota</taxon>
        <taxon>Bacilli</taxon>
        <taxon>Bacillales</taxon>
        <taxon>Paenibacillaceae</taxon>
        <taxon>Paenibacillus</taxon>
    </lineage>
</organism>
<accession>A0A6G4A2V5</accession>
<protein>
    <submittedName>
        <fullName evidence="3">DNA repair exonuclease</fullName>
    </submittedName>
</protein>
<keyword evidence="3" id="KW-0540">Nuclease</keyword>
<dbReference type="InterPro" id="IPR041796">
    <property type="entry name" value="Mre11_N"/>
</dbReference>
<dbReference type="EMBL" id="JAAIKC010000010">
    <property type="protein sequence ID" value="NEW08660.1"/>
    <property type="molecule type" value="Genomic_DNA"/>
</dbReference>
<dbReference type="Pfam" id="PF00149">
    <property type="entry name" value="Metallophos"/>
    <property type="match status" value="1"/>
</dbReference>
<keyword evidence="1" id="KW-0378">Hydrolase</keyword>
<dbReference type="AlphaFoldDB" id="A0A6G4A2V5"/>
<evidence type="ECO:0000259" key="2">
    <source>
        <dbReference type="Pfam" id="PF00149"/>
    </source>
</evidence>
<dbReference type="InterPro" id="IPR014576">
    <property type="entry name" value="Pesterase_YhaO"/>
</dbReference>
<dbReference type="PANTHER" id="PTHR30337:SF7">
    <property type="entry name" value="PHOSPHOESTERASE"/>
    <property type="match status" value="1"/>
</dbReference>
<comment type="caution">
    <text evidence="3">The sequence shown here is derived from an EMBL/GenBank/DDBJ whole genome shotgun (WGS) entry which is preliminary data.</text>
</comment>
<name>A0A6G4A2V5_9BACL</name>